<gene>
    <name evidence="1" type="ORF">NQ318_005652</name>
</gene>
<reference evidence="1" key="1">
    <citation type="journal article" date="2023" name="Insect Mol. Biol.">
        <title>Genome sequencing provides insights into the evolution of gene families encoding plant cell wall-degrading enzymes in longhorned beetles.</title>
        <authorList>
            <person name="Shin N.R."/>
            <person name="Okamura Y."/>
            <person name="Kirsch R."/>
            <person name="Pauchet Y."/>
        </authorList>
    </citation>
    <scope>NUCLEOTIDE SEQUENCE</scope>
    <source>
        <strain evidence="1">AMC_N1</strain>
    </source>
</reference>
<evidence type="ECO:0000313" key="2">
    <source>
        <dbReference type="Proteomes" id="UP001162162"/>
    </source>
</evidence>
<dbReference type="Proteomes" id="UP001162162">
    <property type="component" value="Unassembled WGS sequence"/>
</dbReference>
<comment type="caution">
    <text evidence="1">The sequence shown here is derived from an EMBL/GenBank/DDBJ whole genome shotgun (WGS) entry which is preliminary data.</text>
</comment>
<proteinExistence type="predicted"/>
<dbReference type="GO" id="GO:0003676">
    <property type="term" value="F:nucleic acid binding"/>
    <property type="evidence" value="ECO:0007669"/>
    <property type="project" value="InterPro"/>
</dbReference>
<sequence>MCVKPTSASYEKGQTEERRQIRSNRIYKNINDPFFIDGSLNGETYLALLQNNVLPTMANLYPAEGNPQLPGNAIWFQQDGAPAHYALRSQCPAISLHNLSKSLVAYN</sequence>
<dbReference type="AlphaFoldDB" id="A0AAV8XZA7"/>
<evidence type="ECO:0000313" key="1">
    <source>
        <dbReference type="EMBL" id="KAJ8943650.1"/>
    </source>
</evidence>
<dbReference type="InterPro" id="IPR036397">
    <property type="entry name" value="RNaseH_sf"/>
</dbReference>
<keyword evidence="2" id="KW-1185">Reference proteome</keyword>
<protein>
    <submittedName>
        <fullName evidence="1">Uncharacterized protein</fullName>
    </submittedName>
</protein>
<accession>A0AAV8XZA7</accession>
<name>A0AAV8XZA7_9CUCU</name>
<dbReference type="Gene3D" id="3.30.420.10">
    <property type="entry name" value="Ribonuclease H-like superfamily/Ribonuclease H"/>
    <property type="match status" value="1"/>
</dbReference>
<dbReference type="EMBL" id="JAPWTK010000282">
    <property type="protein sequence ID" value="KAJ8943650.1"/>
    <property type="molecule type" value="Genomic_DNA"/>
</dbReference>
<organism evidence="1 2">
    <name type="scientific">Aromia moschata</name>
    <dbReference type="NCBI Taxonomy" id="1265417"/>
    <lineage>
        <taxon>Eukaryota</taxon>
        <taxon>Metazoa</taxon>
        <taxon>Ecdysozoa</taxon>
        <taxon>Arthropoda</taxon>
        <taxon>Hexapoda</taxon>
        <taxon>Insecta</taxon>
        <taxon>Pterygota</taxon>
        <taxon>Neoptera</taxon>
        <taxon>Endopterygota</taxon>
        <taxon>Coleoptera</taxon>
        <taxon>Polyphaga</taxon>
        <taxon>Cucujiformia</taxon>
        <taxon>Chrysomeloidea</taxon>
        <taxon>Cerambycidae</taxon>
        <taxon>Cerambycinae</taxon>
        <taxon>Callichromatini</taxon>
        <taxon>Aromia</taxon>
    </lineage>
</organism>